<feature type="compositionally biased region" description="Pro residues" evidence="7">
    <location>
        <begin position="88"/>
        <end position="100"/>
    </location>
</feature>
<evidence type="ECO:0008006" key="10">
    <source>
        <dbReference type="Google" id="ProtNLM"/>
    </source>
</evidence>
<proteinExistence type="inferred from homology"/>
<evidence type="ECO:0000256" key="3">
    <source>
        <dbReference type="ARBA" id="ARBA00022840"/>
    </source>
</evidence>
<evidence type="ECO:0000256" key="1">
    <source>
        <dbReference type="ARBA" id="ARBA00022598"/>
    </source>
</evidence>
<keyword evidence="5 6" id="KW-0030">Aminoacyl-tRNA synthetase</keyword>
<evidence type="ECO:0000313" key="9">
    <source>
        <dbReference type="Proteomes" id="UP000008021"/>
    </source>
</evidence>
<dbReference type="InterPro" id="IPR050489">
    <property type="entry name" value="Tyr-tRNA_synthase"/>
</dbReference>
<comment type="similarity">
    <text evidence="6">Belongs to the class-I aminoacyl-tRNA synthetase family.</text>
</comment>
<dbReference type="EnsemblPlants" id="OMERI02G29580.1">
    <property type="protein sequence ID" value="OMERI02G29580.1"/>
    <property type="gene ID" value="OMERI02G29580"/>
</dbReference>
<feature type="compositionally biased region" description="Acidic residues" evidence="7">
    <location>
        <begin position="38"/>
        <end position="50"/>
    </location>
</feature>
<accession>A0A0E0CQU0</accession>
<dbReference type="GO" id="GO:0006437">
    <property type="term" value="P:tyrosyl-tRNA aminoacylation"/>
    <property type="evidence" value="ECO:0007669"/>
    <property type="project" value="TreeGrafter"/>
</dbReference>
<evidence type="ECO:0000313" key="8">
    <source>
        <dbReference type="EnsemblPlants" id="OMERI02G29580.1"/>
    </source>
</evidence>
<dbReference type="PANTHER" id="PTHR46264:SF5">
    <property type="entry name" value="TYROSINE--TRNA LIGASE"/>
    <property type="match status" value="1"/>
</dbReference>
<keyword evidence="9" id="KW-1185">Reference proteome</keyword>
<reference evidence="8" key="1">
    <citation type="submission" date="2015-04" db="UniProtKB">
        <authorList>
            <consortium name="EnsemblPlants"/>
        </authorList>
    </citation>
    <scope>IDENTIFICATION</scope>
</reference>
<dbReference type="PANTHER" id="PTHR46264">
    <property type="entry name" value="TYROSINE-TRNA LIGASE"/>
    <property type="match status" value="1"/>
</dbReference>
<evidence type="ECO:0000256" key="2">
    <source>
        <dbReference type="ARBA" id="ARBA00022741"/>
    </source>
</evidence>
<dbReference type="GO" id="GO:0005524">
    <property type="term" value="F:ATP binding"/>
    <property type="evidence" value="ECO:0007669"/>
    <property type="project" value="UniProtKB-KW"/>
</dbReference>
<evidence type="ECO:0000256" key="5">
    <source>
        <dbReference type="ARBA" id="ARBA00023146"/>
    </source>
</evidence>
<sequence length="502" mass="55480">MLCQALAPGGRVHRSPTIGGASAAEEEGGSGEEATDKNDEEEERLEELDGEASRRRPSPVVVGSSAGCRPGRPRGLVVTAPPSLSSPSLPPPSSPSSPPPPCSWVLLVALNPIKSRSRGGSREAHEEPRREGGWGKTGEAAVAGPGGGGGADAGEGEGGEEDFSCRDNVVINSDEKFAVLRSIGDECIYEDELRVPLKNKPSPTCCVWFEPSTNMDIEQGIMKTIYVNRMVKAGCAVKIVMADWFLQRHYKIGNNLSKIRNIGYLNIEMWKAAGMDLDRVELVWLSDELNLHAVDYWPVAMDVSRRYTMTRIARIFWSNAEHGPQILPAAEIIYPCMQVASILCEKSSIADALPNLLEDPEYVDLRDRGRTIFMHDEEHTLNSKIQRAFCPPKVVVHNPCLEYIKYIILPWFGNLGVVQNDWNGNTKTFVSMEELSVDYERGYLNSADVKMALEKAINNILEPVRDYFSGNTKAQALIMACQNEITGDVLKIQMQNKEMRHH</sequence>
<dbReference type="Pfam" id="PF00579">
    <property type="entry name" value="tRNA-synt_1b"/>
    <property type="match status" value="2"/>
</dbReference>
<keyword evidence="4 6" id="KW-0648">Protein biosynthesis</keyword>
<dbReference type="SUPFAM" id="SSF52374">
    <property type="entry name" value="Nucleotidylyl transferase"/>
    <property type="match status" value="1"/>
</dbReference>
<dbReference type="InterPro" id="IPR014729">
    <property type="entry name" value="Rossmann-like_a/b/a_fold"/>
</dbReference>
<feature type="region of interest" description="Disordered" evidence="7">
    <location>
        <begin position="1"/>
        <end position="100"/>
    </location>
</feature>
<dbReference type="AlphaFoldDB" id="A0A0E0CQU0"/>
<dbReference type="Gramene" id="OMERI02G29580.1">
    <property type="protein sequence ID" value="OMERI02G29580.1"/>
    <property type="gene ID" value="OMERI02G29580"/>
</dbReference>
<evidence type="ECO:0000256" key="6">
    <source>
        <dbReference type="RuleBase" id="RU363036"/>
    </source>
</evidence>
<keyword evidence="2 6" id="KW-0547">Nucleotide-binding</keyword>
<feature type="compositionally biased region" description="Basic and acidic residues" evidence="7">
    <location>
        <begin position="120"/>
        <end position="133"/>
    </location>
</feature>
<name>A0A0E0CQU0_9ORYZ</name>
<reference evidence="8" key="2">
    <citation type="submission" date="2018-05" db="EMBL/GenBank/DDBJ databases">
        <title>OmerRS3 (Oryza meridionalis Reference Sequence Version 3).</title>
        <authorList>
            <person name="Zhang J."/>
            <person name="Kudrna D."/>
            <person name="Lee S."/>
            <person name="Talag J."/>
            <person name="Welchert J."/>
            <person name="Wing R.A."/>
        </authorList>
    </citation>
    <scope>NUCLEOTIDE SEQUENCE [LARGE SCALE GENOMIC DNA]</scope>
    <source>
        <strain evidence="8">cv. OR44</strain>
    </source>
</reference>
<dbReference type="FunFam" id="3.40.50.620:FF:000356">
    <property type="entry name" value="Os02g0722001 protein"/>
    <property type="match status" value="1"/>
</dbReference>
<dbReference type="GO" id="GO:0005737">
    <property type="term" value="C:cytoplasm"/>
    <property type="evidence" value="ECO:0007669"/>
    <property type="project" value="TreeGrafter"/>
</dbReference>
<evidence type="ECO:0000256" key="7">
    <source>
        <dbReference type="SAM" id="MobiDB-lite"/>
    </source>
</evidence>
<dbReference type="Proteomes" id="UP000008021">
    <property type="component" value="Chromosome 2"/>
</dbReference>
<keyword evidence="3 6" id="KW-0067">ATP-binding</keyword>
<dbReference type="Gene3D" id="3.40.50.620">
    <property type="entry name" value="HUPs"/>
    <property type="match status" value="1"/>
</dbReference>
<dbReference type="STRING" id="40149.A0A0E0CQU0"/>
<evidence type="ECO:0000256" key="4">
    <source>
        <dbReference type="ARBA" id="ARBA00022917"/>
    </source>
</evidence>
<dbReference type="InterPro" id="IPR002305">
    <property type="entry name" value="aa-tRNA-synth_Ic"/>
</dbReference>
<feature type="region of interest" description="Disordered" evidence="7">
    <location>
        <begin position="115"/>
        <end position="162"/>
    </location>
</feature>
<organism evidence="8">
    <name type="scientific">Oryza meridionalis</name>
    <dbReference type="NCBI Taxonomy" id="40149"/>
    <lineage>
        <taxon>Eukaryota</taxon>
        <taxon>Viridiplantae</taxon>
        <taxon>Streptophyta</taxon>
        <taxon>Embryophyta</taxon>
        <taxon>Tracheophyta</taxon>
        <taxon>Spermatophyta</taxon>
        <taxon>Magnoliopsida</taxon>
        <taxon>Liliopsida</taxon>
        <taxon>Poales</taxon>
        <taxon>Poaceae</taxon>
        <taxon>BOP clade</taxon>
        <taxon>Oryzoideae</taxon>
        <taxon>Oryzeae</taxon>
        <taxon>Oryzinae</taxon>
        <taxon>Oryza</taxon>
    </lineage>
</organism>
<dbReference type="Gene3D" id="1.10.240.10">
    <property type="entry name" value="Tyrosyl-Transfer RNA Synthetase"/>
    <property type="match status" value="1"/>
</dbReference>
<protein>
    <recommendedName>
        <fullName evidence="10">Tyrosine--tRNA ligase</fullName>
    </recommendedName>
</protein>
<dbReference type="GO" id="GO:0004831">
    <property type="term" value="F:tyrosine-tRNA ligase activity"/>
    <property type="evidence" value="ECO:0007669"/>
    <property type="project" value="TreeGrafter"/>
</dbReference>
<feature type="compositionally biased region" description="Gly residues" evidence="7">
    <location>
        <begin position="144"/>
        <end position="153"/>
    </location>
</feature>
<keyword evidence="1 6" id="KW-0436">Ligase</keyword>